<comment type="caution">
    <text evidence="1">The sequence shown here is derived from an EMBL/GenBank/DDBJ whole genome shotgun (WGS) entry which is preliminary data.</text>
</comment>
<dbReference type="EMBL" id="SLXK01000053">
    <property type="protein sequence ID" value="TCP20301.1"/>
    <property type="molecule type" value="Genomic_DNA"/>
</dbReference>
<sequence>METGMAIGLIAKKKFFAALLGGFILLGGLAAAFGATGTAFALPLGGMGDFYVTFDKLEGTGFQFIPHVGETGNSDASPMVRNKIADATVYNLHIYKDLKLPTGNWVRVNITASKPTKIKGLIQDARFIDANLKFNDLAIEEHNTQDFSKNWGQKANSVTITDAKIVTDYLFQSMVNLQGAKISVEDIKAPDTSKDK</sequence>
<dbReference type="OrthoDB" id="2967500at2"/>
<dbReference type="Proteomes" id="UP000295416">
    <property type="component" value="Unassembled WGS sequence"/>
</dbReference>
<dbReference type="AlphaFoldDB" id="A0A4R2NG96"/>
<accession>A0A4R2NG96</accession>
<evidence type="ECO:0000313" key="2">
    <source>
        <dbReference type="Proteomes" id="UP000295416"/>
    </source>
</evidence>
<name>A0A4R2NG96_9BACL</name>
<evidence type="ECO:0000313" key="1">
    <source>
        <dbReference type="EMBL" id="TCP20301.1"/>
    </source>
</evidence>
<gene>
    <name evidence="1" type="ORF">EV207_15319</name>
</gene>
<dbReference type="Pfam" id="PF19741">
    <property type="entry name" value="DUF6230"/>
    <property type="match status" value="1"/>
</dbReference>
<dbReference type="RefSeq" id="WP_132748059.1">
    <property type="nucleotide sequence ID" value="NZ_SLXK01000053.1"/>
</dbReference>
<reference evidence="1 2" key="1">
    <citation type="submission" date="2019-03" db="EMBL/GenBank/DDBJ databases">
        <title>Genomic Encyclopedia of Type Strains, Phase IV (KMG-IV): sequencing the most valuable type-strain genomes for metagenomic binning, comparative biology and taxonomic classification.</title>
        <authorList>
            <person name="Goeker M."/>
        </authorList>
    </citation>
    <scope>NUCLEOTIDE SEQUENCE [LARGE SCALE GENOMIC DNA]</scope>
    <source>
        <strain evidence="1 2">DSM 19377</strain>
    </source>
</reference>
<organism evidence="1 2">
    <name type="scientific">Scopulibacillus darangshiensis</name>
    <dbReference type="NCBI Taxonomy" id="442528"/>
    <lineage>
        <taxon>Bacteria</taxon>
        <taxon>Bacillati</taxon>
        <taxon>Bacillota</taxon>
        <taxon>Bacilli</taxon>
        <taxon>Bacillales</taxon>
        <taxon>Sporolactobacillaceae</taxon>
        <taxon>Scopulibacillus</taxon>
    </lineage>
</organism>
<protein>
    <submittedName>
        <fullName evidence="1">Uncharacterized protein</fullName>
    </submittedName>
</protein>
<keyword evidence="2" id="KW-1185">Reference proteome</keyword>
<proteinExistence type="predicted"/>
<dbReference type="InterPro" id="IPR046198">
    <property type="entry name" value="DUF6230"/>
</dbReference>